<dbReference type="CDD" id="cd02947">
    <property type="entry name" value="TRX_family"/>
    <property type="match status" value="1"/>
</dbReference>
<keyword evidence="2" id="KW-0812">Transmembrane</keyword>
<dbReference type="Proteomes" id="UP000199752">
    <property type="component" value="Chromosome 5"/>
</dbReference>
<dbReference type="EMBL" id="JTAI01000009">
    <property type="protein sequence ID" value="PPS94176.1"/>
    <property type="molecule type" value="Genomic_DNA"/>
</dbReference>
<dbReference type="Proteomes" id="UP001429100">
    <property type="component" value="Unassembled WGS sequence"/>
</dbReference>
<feature type="domain" description="Thioredoxin" evidence="3">
    <location>
        <begin position="79"/>
        <end position="196"/>
    </location>
</feature>
<dbReference type="SUPFAM" id="SSF52833">
    <property type="entry name" value="Thioredoxin-like"/>
    <property type="match status" value="1"/>
</dbReference>
<proteinExistence type="inferred from homology"/>
<reference evidence="5 6" key="1">
    <citation type="submission" date="2014-11" db="EMBL/GenBank/DDBJ databases">
        <title>Comparative genomic analysis of Cryptosporidium hominis reveals occurrence of genetic recombination in virulent subtypes.</title>
        <authorList>
            <person name="Guo Y."/>
            <person name="Tang K."/>
            <person name="Frace M."/>
            <person name="Li N."/>
            <person name="Roellig D.M."/>
            <person name="Sammons S."/>
            <person name="Knipe K."/>
            <person name="Rowe L."/>
            <person name="Feng Y."/>
            <person name="Xiao L."/>
        </authorList>
    </citation>
    <scope>NUCLEOTIDE SEQUENCE [LARGE SCALE GENOMIC DNA]</scope>
    <source>
        <strain evidence="5">30976</strain>
    </source>
</reference>
<feature type="transmembrane region" description="Helical" evidence="2">
    <location>
        <begin position="12"/>
        <end position="30"/>
    </location>
</feature>
<dbReference type="InterPro" id="IPR013766">
    <property type="entry name" value="Thioredoxin_domain"/>
</dbReference>
<comment type="similarity">
    <text evidence="1">Belongs to the thioredoxin family.</text>
</comment>
<evidence type="ECO:0000259" key="3">
    <source>
        <dbReference type="PROSITE" id="PS51352"/>
    </source>
</evidence>
<organism evidence="4">
    <name type="scientific">Cryptosporidium hominis</name>
    <dbReference type="NCBI Taxonomy" id="237895"/>
    <lineage>
        <taxon>Eukaryota</taxon>
        <taxon>Sar</taxon>
        <taxon>Alveolata</taxon>
        <taxon>Apicomplexa</taxon>
        <taxon>Conoidasida</taxon>
        <taxon>Coccidia</taxon>
        <taxon>Eucoccidiorida</taxon>
        <taxon>Eimeriorina</taxon>
        <taxon>Cryptosporidiidae</taxon>
        <taxon>Cryptosporidium</taxon>
    </lineage>
</organism>
<evidence type="ECO:0000256" key="1">
    <source>
        <dbReference type="ARBA" id="ARBA00008987"/>
    </source>
</evidence>
<dbReference type="GO" id="GO:0045454">
    <property type="term" value="P:cell redox homeostasis"/>
    <property type="evidence" value="ECO:0007669"/>
    <property type="project" value="TreeGrafter"/>
</dbReference>
<dbReference type="AlphaFoldDB" id="A0A0S4TGS7"/>
<keyword evidence="2" id="KW-1133">Transmembrane helix</keyword>
<dbReference type="Gene3D" id="3.40.30.10">
    <property type="entry name" value="Glutaredoxin"/>
    <property type="match status" value="1"/>
</dbReference>
<evidence type="ECO:0000313" key="5">
    <source>
        <dbReference type="EMBL" id="PPS94176.1"/>
    </source>
</evidence>
<dbReference type="VEuPathDB" id="CryptoDB:CHUDEA5_660"/>
<dbReference type="PANTHER" id="PTHR43601">
    <property type="entry name" value="THIOREDOXIN, MITOCHONDRIAL"/>
    <property type="match status" value="1"/>
</dbReference>
<dbReference type="OrthoDB" id="2121326at2759"/>
<dbReference type="InterPro" id="IPR036249">
    <property type="entry name" value="Thioredoxin-like_sf"/>
</dbReference>
<protein>
    <submittedName>
        <fullName evidence="5">Thioredoxin domain containing protein</fullName>
    </submittedName>
</protein>
<gene>
    <name evidence="4" type="ORF">CHUDEA5_660</name>
    <name evidence="5" type="ORF">GY17_00002946</name>
</gene>
<dbReference type="VEuPathDB" id="CryptoDB:GY17_00002946"/>
<reference evidence="4" key="2">
    <citation type="submission" date="2015-08" db="EMBL/GenBank/DDBJ databases">
        <authorList>
            <person name="Babu N.S."/>
            <person name="Beckwith C.J."/>
            <person name="Beseler K.G."/>
            <person name="Brison A."/>
            <person name="Carone J.V."/>
            <person name="Caskin T.P."/>
            <person name="Diamond M."/>
            <person name="Durham M.E."/>
            <person name="Foxe J.M."/>
            <person name="Go M."/>
            <person name="Henderson B.A."/>
            <person name="Jones I.B."/>
            <person name="McGettigan J.A."/>
            <person name="Micheletti S.J."/>
            <person name="Nasrallah M.E."/>
            <person name="Ortiz D."/>
            <person name="Piller C.R."/>
            <person name="Privatt S.R."/>
            <person name="Schneider S.L."/>
            <person name="Sharp S."/>
            <person name="Smith T.C."/>
            <person name="Stanton J.D."/>
            <person name="Ullery H.E."/>
            <person name="Wilson R.J."/>
            <person name="Serrano M.G."/>
            <person name="Buck G."/>
            <person name="Lee V."/>
            <person name="Wang Y."/>
            <person name="Carvalho R."/>
            <person name="Voegtly L."/>
            <person name="Shi R."/>
            <person name="Duckworth R."/>
            <person name="Johnson A."/>
            <person name="Loviza R."/>
            <person name="Walstead R."/>
            <person name="Shah Z."/>
            <person name="Kiflezghi M."/>
            <person name="Wade K."/>
            <person name="Ball S.L."/>
            <person name="Bradley K.W."/>
            <person name="Asai D.J."/>
            <person name="Bowman C.A."/>
            <person name="Russell D.A."/>
            <person name="Pope W.H."/>
            <person name="Jacobs-Sera D."/>
            <person name="Hendrix R.W."/>
            <person name="Hatfull G.F."/>
        </authorList>
    </citation>
    <scope>NUCLEOTIDE SEQUENCE [LARGE SCALE GENOMIC DNA]</scope>
</reference>
<dbReference type="PROSITE" id="PS51352">
    <property type="entry name" value="THIOREDOXIN_2"/>
    <property type="match status" value="1"/>
</dbReference>
<sequence length="200" mass="23634">MIICLGPFCIPVWNIFLFLFALIVPVTNFLKRIFLGKKSNIKNRGELTIGNHEKILEEKDLAEIGIESHLFRENYEKILKLVESRNVLELENINDWEICKLLGKNLELPILVDYYADWCNPCKKISTTFKRLCKEYNGIFIKIDYETHTNFCYDMGVFSLPTFHFWILDNNSYILVDKLERSDSKELENLLVKNKFKIIK</sequence>
<name>A0A0S4TGS7_CRYHO</name>
<accession>A0A0S4TGS7</accession>
<dbReference type="EMBL" id="LN877951">
    <property type="protein sequence ID" value="CUV06055.1"/>
    <property type="molecule type" value="Genomic_DNA"/>
</dbReference>
<evidence type="ECO:0000313" key="6">
    <source>
        <dbReference type="Proteomes" id="UP001429100"/>
    </source>
</evidence>
<dbReference type="VEuPathDB" id="CryptoDB:ChTU502y2012_385g0270"/>
<dbReference type="PANTHER" id="PTHR43601:SF3">
    <property type="entry name" value="THIOREDOXIN, MITOCHONDRIAL"/>
    <property type="match status" value="1"/>
</dbReference>
<dbReference type="Pfam" id="PF00085">
    <property type="entry name" value="Thioredoxin"/>
    <property type="match status" value="1"/>
</dbReference>
<keyword evidence="6" id="KW-1185">Reference proteome</keyword>
<evidence type="ECO:0000256" key="2">
    <source>
        <dbReference type="SAM" id="Phobius"/>
    </source>
</evidence>
<dbReference type="VEuPathDB" id="CryptoDB:Chro.50325"/>
<evidence type="ECO:0000313" key="4">
    <source>
        <dbReference type="EMBL" id="CUV06055.1"/>
    </source>
</evidence>
<keyword evidence="2" id="KW-0472">Membrane</keyword>
<reference evidence="5 6" key="3">
    <citation type="submission" date="2017-10" db="EMBL/GenBank/DDBJ databases">
        <title>Consistent, comparative and evidence-based genome annotation and re-annotation for the closely-related species, Cryptosporidium parvum, C. hominis and C. tyzzeri.</title>
        <authorList>
            <person name="Baptista R.P."/>
            <person name="Li Y."/>
            <person name="Sateriale A."/>
            <person name="Striepen B."/>
            <person name="Kissinger J.C."/>
        </authorList>
    </citation>
    <scope>NUCLEOTIDE SEQUENCE [LARGE SCALE GENOMIC DNA]</scope>
    <source>
        <strain evidence="5">30976</strain>
    </source>
</reference>